<name>A0ABM9YIP4_AJEDR</name>
<dbReference type="RefSeq" id="XP_045278126.1">
    <property type="nucleotide sequence ID" value="XM_045422493.1"/>
</dbReference>
<accession>A0ABM9YIP4</accession>
<dbReference type="EMBL" id="EQ999979">
    <property type="protein sequence ID" value="EEQ91623.2"/>
    <property type="molecule type" value="Genomic_DNA"/>
</dbReference>
<evidence type="ECO:0000256" key="1">
    <source>
        <dbReference type="SAM" id="MobiDB-lite"/>
    </source>
</evidence>
<evidence type="ECO:0000313" key="3">
    <source>
        <dbReference type="Proteomes" id="UP000002039"/>
    </source>
</evidence>
<reference evidence="3" key="1">
    <citation type="journal article" date="2015" name="PLoS Genet.">
        <title>The dynamic genome and transcriptome of the human fungal pathogen Blastomyces and close relative Emmonsia.</title>
        <authorList>
            <person name="Munoz J.F."/>
            <person name="Gauthier G.M."/>
            <person name="Desjardins C.A."/>
            <person name="Gallo J.E."/>
            <person name="Holder J."/>
            <person name="Sullivan T.D."/>
            <person name="Marty A.J."/>
            <person name="Carmen J.C."/>
            <person name="Chen Z."/>
            <person name="Ding L."/>
            <person name="Gujja S."/>
            <person name="Magrini V."/>
            <person name="Misas E."/>
            <person name="Mitreva M."/>
            <person name="Priest M."/>
            <person name="Saif S."/>
            <person name="Whiston E.A."/>
            <person name="Young S."/>
            <person name="Zeng Q."/>
            <person name="Goldman W.E."/>
            <person name="Mardis E.R."/>
            <person name="Taylor J.W."/>
            <person name="McEwen J.G."/>
            <person name="Clay O.K."/>
            <person name="Klein B.S."/>
            <person name="Cuomo C.A."/>
        </authorList>
    </citation>
    <scope>NUCLEOTIDE SEQUENCE [LARGE SCALE GENOMIC DNA]</scope>
    <source>
        <strain evidence="3">ER-3 / ATCC MYA-2586</strain>
    </source>
</reference>
<gene>
    <name evidence="2" type="ORF">BDCG_06743</name>
</gene>
<keyword evidence="3" id="KW-1185">Reference proteome</keyword>
<dbReference type="Proteomes" id="UP000002039">
    <property type="component" value="Unassembled WGS sequence"/>
</dbReference>
<proteinExistence type="predicted"/>
<sequence>MGPTQAKKRCVVQTGRSPASRMFSNTYVCQDAPAKVPHPNDQYGVARDRAWFSESIQRELSDAHGMLKHPIPIVGRNEVLTEPNRPRFESRSTLPEKLPSLSFPHLQYPMKSTV</sequence>
<evidence type="ECO:0000313" key="2">
    <source>
        <dbReference type="EMBL" id="EEQ91623.2"/>
    </source>
</evidence>
<protein>
    <submittedName>
        <fullName evidence="2">Uncharacterized protein</fullName>
    </submittedName>
</protein>
<dbReference type="GeneID" id="69028580"/>
<organism evidence="2 3">
    <name type="scientific">Ajellomyces dermatitidis (strain ER-3 / ATCC MYA-2586)</name>
    <name type="common">Blastomyces dermatitidis</name>
    <dbReference type="NCBI Taxonomy" id="559297"/>
    <lineage>
        <taxon>Eukaryota</taxon>
        <taxon>Fungi</taxon>
        <taxon>Dikarya</taxon>
        <taxon>Ascomycota</taxon>
        <taxon>Pezizomycotina</taxon>
        <taxon>Eurotiomycetes</taxon>
        <taxon>Eurotiomycetidae</taxon>
        <taxon>Onygenales</taxon>
        <taxon>Ajellomycetaceae</taxon>
        <taxon>Blastomyces</taxon>
    </lineage>
</organism>
<feature type="region of interest" description="Disordered" evidence="1">
    <location>
        <begin position="83"/>
        <end position="114"/>
    </location>
</feature>